<dbReference type="AlphaFoldDB" id="A0A4R2R420"/>
<evidence type="ECO:0000256" key="1">
    <source>
        <dbReference type="ARBA" id="ARBA00022448"/>
    </source>
</evidence>
<evidence type="ECO:0000256" key="2">
    <source>
        <dbReference type="ARBA" id="ARBA00022741"/>
    </source>
</evidence>
<protein>
    <submittedName>
        <fullName evidence="5">NitT/TauT family transport system ATP-binding protein</fullName>
    </submittedName>
</protein>
<dbReference type="SMART" id="SM00382">
    <property type="entry name" value="AAA"/>
    <property type="match status" value="1"/>
</dbReference>
<dbReference type="Pfam" id="PF00005">
    <property type="entry name" value="ABC_tran"/>
    <property type="match status" value="1"/>
</dbReference>
<comment type="caution">
    <text evidence="5">The sequence shown here is derived from an EMBL/GenBank/DDBJ whole genome shotgun (WGS) entry which is preliminary data.</text>
</comment>
<keyword evidence="2" id="KW-0547">Nucleotide-binding</keyword>
<evidence type="ECO:0000313" key="5">
    <source>
        <dbReference type="EMBL" id="TCP56634.1"/>
    </source>
</evidence>
<dbReference type="PROSITE" id="PS00211">
    <property type="entry name" value="ABC_TRANSPORTER_1"/>
    <property type="match status" value="1"/>
</dbReference>
<evidence type="ECO:0000313" key="6">
    <source>
        <dbReference type="Proteomes" id="UP000294911"/>
    </source>
</evidence>
<reference evidence="5 6" key="1">
    <citation type="submission" date="2019-03" db="EMBL/GenBank/DDBJ databases">
        <title>Genomic Encyclopedia of Type Strains, Phase IV (KMG-IV): sequencing the most valuable type-strain genomes for metagenomic binning, comparative biology and taxonomic classification.</title>
        <authorList>
            <person name="Goeker M."/>
        </authorList>
    </citation>
    <scope>NUCLEOTIDE SEQUENCE [LARGE SCALE GENOMIC DNA]</scope>
    <source>
        <strain evidence="5 6">DSM 45765</strain>
    </source>
</reference>
<dbReference type="RefSeq" id="WP_243658720.1">
    <property type="nucleotide sequence ID" value="NZ_SLXQ01000001.1"/>
</dbReference>
<gene>
    <name evidence="5" type="ORF">EV191_101579</name>
</gene>
<proteinExistence type="predicted"/>
<dbReference type="InterPro" id="IPR003593">
    <property type="entry name" value="AAA+_ATPase"/>
</dbReference>
<dbReference type="InterPro" id="IPR017871">
    <property type="entry name" value="ABC_transporter-like_CS"/>
</dbReference>
<keyword evidence="1" id="KW-0813">Transport</keyword>
<dbReference type="SUPFAM" id="SSF52540">
    <property type="entry name" value="P-loop containing nucleoside triphosphate hydrolases"/>
    <property type="match status" value="1"/>
</dbReference>
<evidence type="ECO:0000256" key="3">
    <source>
        <dbReference type="ARBA" id="ARBA00022840"/>
    </source>
</evidence>
<dbReference type="EMBL" id="SLXQ01000001">
    <property type="protein sequence ID" value="TCP56634.1"/>
    <property type="molecule type" value="Genomic_DNA"/>
</dbReference>
<dbReference type="PANTHER" id="PTHR42788:SF13">
    <property type="entry name" value="ALIPHATIC SULFONATES IMPORT ATP-BINDING PROTEIN SSUB"/>
    <property type="match status" value="1"/>
</dbReference>
<organism evidence="5 6">
    <name type="scientific">Tamaricihabitans halophyticus</name>
    <dbReference type="NCBI Taxonomy" id="1262583"/>
    <lineage>
        <taxon>Bacteria</taxon>
        <taxon>Bacillati</taxon>
        <taxon>Actinomycetota</taxon>
        <taxon>Actinomycetes</taxon>
        <taxon>Pseudonocardiales</taxon>
        <taxon>Pseudonocardiaceae</taxon>
        <taxon>Tamaricihabitans</taxon>
    </lineage>
</organism>
<keyword evidence="3 5" id="KW-0067">ATP-binding</keyword>
<dbReference type="InterPro" id="IPR027417">
    <property type="entry name" value="P-loop_NTPase"/>
</dbReference>
<dbReference type="Gene3D" id="3.40.50.300">
    <property type="entry name" value="P-loop containing nucleotide triphosphate hydrolases"/>
    <property type="match status" value="1"/>
</dbReference>
<name>A0A4R2R420_9PSEU</name>
<dbReference type="GO" id="GO:0005524">
    <property type="term" value="F:ATP binding"/>
    <property type="evidence" value="ECO:0007669"/>
    <property type="project" value="UniProtKB-KW"/>
</dbReference>
<accession>A0A4R2R420</accession>
<feature type="domain" description="ABC transporter" evidence="4">
    <location>
        <begin position="8"/>
        <end position="239"/>
    </location>
</feature>
<dbReference type="Proteomes" id="UP000294911">
    <property type="component" value="Unassembled WGS sequence"/>
</dbReference>
<dbReference type="InterPro" id="IPR050166">
    <property type="entry name" value="ABC_transporter_ATP-bind"/>
</dbReference>
<dbReference type="GO" id="GO:0016887">
    <property type="term" value="F:ATP hydrolysis activity"/>
    <property type="evidence" value="ECO:0007669"/>
    <property type="project" value="InterPro"/>
</dbReference>
<evidence type="ECO:0000259" key="4">
    <source>
        <dbReference type="PROSITE" id="PS50893"/>
    </source>
</evidence>
<dbReference type="InterPro" id="IPR003439">
    <property type="entry name" value="ABC_transporter-like_ATP-bd"/>
</dbReference>
<keyword evidence="6" id="KW-1185">Reference proteome</keyword>
<dbReference type="PANTHER" id="PTHR42788">
    <property type="entry name" value="TAURINE IMPORT ATP-BINDING PROTEIN-RELATED"/>
    <property type="match status" value="1"/>
</dbReference>
<dbReference type="PROSITE" id="PS50893">
    <property type="entry name" value="ABC_TRANSPORTER_2"/>
    <property type="match status" value="1"/>
</dbReference>
<sequence>MSEGSALISFRGIAKRFEHDGSMFTAVEDVQLDVAPGEFCCVVGPSGCGKSTLLNMSAGLMEPSAGTVHYAGSPVPKPNTKVGYITQKDNVLPWRTVFRNVALPLELRQVDKAEIRERVSAMLDLVGLTGFAKAYPRQLSGGMRKRVALARTLVYEPEAILADEPFGALDAQLKTILQAELRRIWERTGTTFIFVTHDIGEAITLGDRVVVMSQRPGRISMVCDVDIPRPRDVFKVRFDARYAELFEQLWSALSDEVEQELAS</sequence>
<dbReference type="CDD" id="cd03293">
    <property type="entry name" value="ABC_NrtD_SsuB_transporters"/>
    <property type="match status" value="1"/>
</dbReference>